<dbReference type="OrthoDB" id="1495084at2"/>
<dbReference type="PROSITE" id="PS51257">
    <property type="entry name" value="PROKAR_LIPOPROTEIN"/>
    <property type="match status" value="1"/>
</dbReference>
<dbReference type="Proteomes" id="UP000239711">
    <property type="component" value="Unassembled WGS sequence"/>
</dbReference>
<evidence type="ECO:0008006" key="4">
    <source>
        <dbReference type="Google" id="ProtNLM"/>
    </source>
</evidence>
<keyword evidence="3" id="KW-1185">Reference proteome</keyword>
<dbReference type="AlphaFoldDB" id="A0A2S9J1C6"/>
<sequence>MFKQITNLNGDEIYLIASLWVFLLFFVLVACMLFWMTKDHIDHMKDIPFDDGESEKGSDQSLQK</sequence>
<protein>
    <recommendedName>
        <fullName evidence="4">CcoQ/FixQ family Cbb3-type cytochrome c oxidase assembly chaperone</fullName>
    </recommendedName>
</protein>
<accession>A0A2S9J1C6</accession>
<keyword evidence="1" id="KW-1133">Transmembrane helix</keyword>
<name>A0A2S9J1C6_9SPHI</name>
<keyword evidence="1" id="KW-0472">Membrane</keyword>
<gene>
    <name evidence="2" type="ORF">C5745_14360</name>
</gene>
<evidence type="ECO:0000313" key="2">
    <source>
        <dbReference type="EMBL" id="PRD46544.1"/>
    </source>
</evidence>
<dbReference type="RefSeq" id="WP_105717707.1">
    <property type="nucleotide sequence ID" value="NZ_PVBQ01000012.1"/>
</dbReference>
<organism evidence="2 3">
    <name type="scientific">Sphingobacterium haloxyli</name>
    <dbReference type="NCBI Taxonomy" id="2100533"/>
    <lineage>
        <taxon>Bacteria</taxon>
        <taxon>Pseudomonadati</taxon>
        <taxon>Bacteroidota</taxon>
        <taxon>Sphingobacteriia</taxon>
        <taxon>Sphingobacteriales</taxon>
        <taxon>Sphingobacteriaceae</taxon>
        <taxon>Sphingobacterium</taxon>
    </lineage>
</organism>
<evidence type="ECO:0000313" key="3">
    <source>
        <dbReference type="Proteomes" id="UP000239711"/>
    </source>
</evidence>
<keyword evidence="1" id="KW-0812">Transmembrane</keyword>
<feature type="transmembrane region" description="Helical" evidence="1">
    <location>
        <begin position="13"/>
        <end position="35"/>
    </location>
</feature>
<dbReference type="EMBL" id="PVBQ01000012">
    <property type="protein sequence ID" value="PRD46544.1"/>
    <property type="molecule type" value="Genomic_DNA"/>
</dbReference>
<evidence type="ECO:0000256" key="1">
    <source>
        <dbReference type="SAM" id="Phobius"/>
    </source>
</evidence>
<reference evidence="2 3" key="1">
    <citation type="submission" date="2018-02" db="EMBL/GenBank/DDBJ databases">
        <title>The draft genome of Sphingobacterium sp. 5JN-11.</title>
        <authorList>
            <person name="Liu L."/>
            <person name="Li L."/>
            <person name="Liang L."/>
            <person name="Zhang X."/>
            <person name="Wang T."/>
        </authorList>
    </citation>
    <scope>NUCLEOTIDE SEQUENCE [LARGE SCALE GENOMIC DNA]</scope>
    <source>
        <strain evidence="2 3">5JN-11</strain>
    </source>
</reference>
<comment type="caution">
    <text evidence="2">The sequence shown here is derived from an EMBL/GenBank/DDBJ whole genome shotgun (WGS) entry which is preliminary data.</text>
</comment>
<proteinExistence type="predicted"/>